<comment type="caution">
    <text evidence="1">The sequence shown here is derived from an EMBL/GenBank/DDBJ whole genome shotgun (WGS) entry which is preliminary data.</text>
</comment>
<name>G5J9A9_CROWT</name>
<protein>
    <submittedName>
        <fullName evidence="1">Uncharacterized protein</fullName>
    </submittedName>
</protein>
<dbReference type="GeneID" id="88767509"/>
<accession>G5J9A9</accession>
<proteinExistence type="predicted"/>
<dbReference type="Proteomes" id="UP000003477">
    <property type="component" value="Unassembled WGS sequence"/>
</dbReference>
<gene>
    <name evidence="1" type="ORF">CWATWH0003_4025</name>
</gene>
<dbReference type="PATRIC" id="fig|423471.3.peg.3774"/>
<evidence type="ECO:0000313" key="1">
    <source>
        <dbReference type="EMBL" id="EHJ11217.1"/>
    </source>
</evidence>
<dbReference type="EMBL" id="AESD01000613">
    <property type="protein sequence ID" value="EHJ11217.1"/>
    <property type="molecule type" value="Genomic_DNA"/>
</dbReference>
<sequence length="73" mass="8045">MSNTYQAIYENGQIKWLTEAPSVKSARIIVTVLEQTTVSSKNRTPSATIAGKGKTFGDIISPIVDDQDWECLK</sequence>
<reference evidence="1 2" key="1">
    <citation type="journal article" date="2011" name="Front. Microbiol.">
        <title>Two Strains of Crocosphaera watsonii with Highly Conserved Genomes are Distinguished by Strain-Specific Features.</title>
        <authorList>
            <person name="Bench S.R."/>
            <person name="Ilikchyan I.N."/>
            <person name="Tripp H.J."/>
            <person name="Zehr J.P."/>
        </authorList>
    </citation>
    <scope>NUCLEOTIDE SEQUENCE [LARGE SCALE GENOMIC DNA]</scope>
    <source>
        <strain evidence="1 2">WH 0003</strain>
    </source>
</reference>
<dbReference type="AlphaFoldDB" id="G5J9A9"/>
<dbReference type="RefSeq" id="WP_007308462.1">
    <property type="nucleotide sequence ID" value="NZ_AESD01000613.1"/>
</dbReference>
<evidence type="ECO:0000313" key="2">
    <source>
        <dbReference type="Proteomes" id="UP000003477"/>
    </source>
</evidence>
<organism evidence="1 2">
    <name type="scientific">Crocosphaera watsonii WH 0003</name>
    <dbReference type="NCBI Taxonomy" id="423471"/>
    <lineage>
        <taxon>Bacteria</taxon>
        <taxon>Bacillati</taxon>
        <taxon>Cyanobacteriota</taxon>
        <taxon>Cyanophyceae</taxon>
        <taxon>Oscillatoriophycideae</taxon>
        <taxon>Chroococcales</taxon>
        <taxon>Aphanothecaceae</taxon>
        <taxon>Crocosphaera</taxon>
    </lineage>
</organism>